<protein>
    <submittedName>
        <fullName evidence="1">Conserved hypothetical biogenesis protein MshI</fullName>
    </submittedName>
</protein>
<dbReference type="HOGENOM" id="CLU_075009_0_0_6"/>
<dbReference type="Proteomes" id="UP000001558">
    <property type="component" value="Chromosome"/>
</dbReference>
<keyword evidence="2" id="KW-1185">Reference proteome</keyword>
<dbReference type="InterPro" id="IPR043129">
    <property type="entry name" value="ATPase_NBD"/>
</dbReference>
<dbReference type="OrthoDB" id="5296002at2"/>
<dbReference type="SUPFAM" id="SSF53067">
    <property type="entry name" value="Actin-like ATPase domain"/>
    <property type="match status" value="1"/>
</dbReference>
<dbReference type="AlphaFoldDB" id="A3Q9V9"/>
<organism evidence="1 2">
    <name type="scientific">Shewanella loihica (strain ATCC BAA-1088 / PV-4)</name>
    <dbReference type="NCBI Taxonomy" id="323850"/>
    <lineage>
        <taxon>Bacteria</taxon>
        <taxon>Pseudomonadati</taxon>
        <taxon>Pseudomonadota</taxon>
        <taxon>Gammaproteobacteria</taxon>
        <taxon>Alteromonadales</taxon>
        <taxon>Shewanellaceae</taxon>
        <taxon>Shewanella</taxon>
    </lineage>
</organism>
<dbReference type="KEGG" id="slo:Shew_0385"/>
<dbReference type="STRING" id="323850.Shew_0385"/>
<sequence>MENSLLSKFAFWQTKHDRVDLGVYLNAAAVTFYNRDGDPSFSLPLSGDDWSGVFQALTDKIPAPNLQLVLSEDFYQLLVVDKPMVQPEEMHQALIWSIKDMVSEPVESLHLDYFESPESTNNKVTVVAVNKAMLQALVKAADKHQVTIAGISIEEMAISNYGAGDKLAHMVLCHKPGSELLLTVVKQGQLYMQRRIRGFSQLDRVSSEDLQLNVADNLSLELQRSMDYFESQLRQAPVASIALLMGGERQMLAQLLSRNFDQAVEVIACEQVQDKLAQWALAELERQTEEPA</sequence>
<dbReference type="RefSeq" id="WP_011864191.1">
    <property type="nucleotide sequence ID" value="NC_009092.1"/>
</dbReference>
<gene>
    <name evidence="1" type="ordered locus">Shew_0385</name>
</gene>
<dbReference type="Gene3D" id="3.30.420.380">
    <property type="match status" value="1"/>
</dbReference>
<evidence type="ECO:0000313" key="2">
    <source>
        <dbReference type="Proteomes" id="UP000001558"/>
    </source>
</evidence>
<reference evidence="1 2" key="1">
    <citation type="submission" date="2007-03" db="EMBL/GenBank/DDBJ databases">
        <title>Complete sequence of Shewanella loihica PV-4.</title>
        <authorList>
            <consortium name="US DOE Joint Genome Institute"/>
            <person name="Copeland A."/>
            <person name="Lucas S."/>
            <person name="Lapidus A."/>
            <person name="Barry K."/>
            <person name="Detter J.C."/>
            <person name="Glavina del Rio T."/>
            <person name="Hammon N."/>
            <person name="Israni S."/>
            <person name="Dalin E."/>
            <person name="Tice H."/>
            <person name="Pitluck S."/>
            <person name="Chain P."/>
            <person name="Malfatti S."/>
            <person name="Shin M."/>
            <person name="Vergez L."/>
            <person name="Schmutz J."/>
            <person name="Larimer F."/>
            <person name="Land M."/>
            <person name="Hauser L."/>
            <person name="Kyrpides N."/>
            <person name="Mikhailova N."/>
            <person name="Romine M.F."/>
            <person name="Serres G."/>
            <person name="Fredrickson J."/>
            <person name="Tiedje J."/>
            <person name="Richardson P."/>
        </authorList>
    </citation>
    <scope>NUCLEOTIDE SEQUENCE [LARGE SCALE GENOMIC DNA]</scope>
    <source>
        <strain evidence="2">ATCC BAA-1088 / PV-4</strain>
    </source>
</reference>
<accession>A3Q9V9</accession>
<name>A3Q9V9_SHELP</name>
<dbReference type="eggNOG" id="COG4972">
    <property type="taxonomic scope" value="Bacteria"/>
</dbReference>
<evidence type="ECO:0000313" key="1">
    <source>
        <dbReference type="EMBL" id="ABO22257.1"/>
    </source>
</evidence>
<dbReference type="EMBL" id="CP000606">
    <property type="protein sequence ID" value="ABO22257.1"/>
    <property type="molecule type" value="Genomic_DNA"/>
</dbReference>
<proteinExistence type="predicted"/>